<keyword evidence="2" id="KW-0479">Metal-binding</keyword>
<evidence type="ECO:0000256" key="1">
    <source>
        <dbReference type="PIRSR" id="PIRSR015853-1"/>
    </source>
</evidence>
<name>A0A395WC91_9FIRM</name>
<dbReference type="Gene3D" id="3.30.1360.130">
    <property type="entry name" value="Dipeptide transport protein"/>
    <property type="match status" value="1"/>
</dbReference>
<evidence type="ECO:0000313" key="4">
    <source>
        <dbReference type="Proteomes" id="UP000265489"/>
    </source>
</evidence>
<dbReference type="InterPro" id="IPR027476">
    <property type="entry name" value="DppA_N"/>
</dbReference>
<feature type="binding site" evidence="2">
    <location>
        <position position="107"/>
    </location>
    <ligand>
        <name>Zn(2+)</name>
        <dbReference type="ChEBI" id="CHEBI:29105"/>
        <label>2</label>
    </ligand>
</feature>
<dbReference type="AlphaFoldDB" id="A0A395WC91"/>
<evidence type="ECO:0000313" key="3">
    <source>
        <dbReference type="EMBL" id="RGU93700.1"/>
    </source>
</evidence>
<feature type="active site" description="Nucleophile" evidence="1">
    <location>
        <position position="118"/>
    </location>
</feature>
<dbReference type="Proteomes" id="UP000265489">
    <property type="component" value="Unassembled WGS sequence"/>
</dbReference>
<dbReference type="GeneID" id="66578496"/>
<dbReference type="RefSeq" id="WP_118324502.1">
    <property type="nucleotide sequence ID" value="NZ_CAUDVK010000034.1"/>
</dbReference>
<dbReference type="GO" id="GO:0004177">
    <property type="term" value="F:aminopeptidase activity"/>
    <property type="evidence" value="ECO:0007669"/>
    <property type="project" value="UniProtKB-KW"/>
</dbReference>
<feature type="binding site" evidence="2">
    <location>
        <position position="9"/>
    </location>
    <ligand>
        <name>Zn(2+)</name>
        <dbReference type="ChEBI" id="CHEBI:29105"/>
        <label>2</label>
    </ligand>
</feature>
<dbReference type="SUPFAM" id="SSF63992">
    <property type="entry name" value="Dipeptide transport protein"/>
    <property type="match status" value="1"/>
</dbReference>
<dbReference type="PIRSF" id="PIRSF015853">
    <property type="entry name" value="Pep_DppA"/>
    <property type="match status" value="1"/>
</dbReference>
<protein>
    <submittedName>
        <fullName evidence="3">Aminopeptidase</fullName>
    </submittedName>
</protein>
<reference evidence="3 4" key="1">
    <citation type="submission" date="2018-08" db="EMBL/GenBank/DDBJ databases">
        <title>A genome reference for cultivated species of the human gut microbiota.</title>
        <authorList>
            <person name="Zou Y."/>
            <person name="Xue W."/>
            <person name="Luo G."/>
        </authorList>
    </citation>
    <scope>NUCLEOTIDE SEQUENCE [LARGE SCALE GENOMIC DNA]</scope>
    <source>
        <strain evidence="3 4">AF15-20</strain>
    </source>
</reference>
<comment type="caution">
    <text evidence="3">The sequence shown here is derived from an EMBL/GenBank/DDBJ whole genome shotgun (WGS) entry which is preliminary data.</text>
</comment>
<proteinExistence type="predicted"/>
<keyword evidence="3" id="KW-0378">Hydrolase</keyword>
<feature type="binding site" evidence="2">
    <location>
        <position position="9"/>
    </location>
    <ligand>
        <name>Zn(2+)</name>
        <dbReference type="ChEBI" id="CHEBI:29105"/>
        <label>1</label>
    </ligand>
</feature>
<dbReference type="CDD" id="cd08769">
    <property type="entry name" value="DAP_dppA_2"/>
    <property type="match status" value="1"/>
</dbReference>
<dbReference type="InterPro" id="IPR007035">
    <property type="entry name" value="Peptidase_M55"/>
</dbReference>
<feature type="binding site" evidence="2">
    <location>
        <position position="61"/>
    </location>
    <ligand>
        <name>Zn(2+)</name>
        <dbReference type="ChEBI" id="CHEBI:29105"/>
        <label>2</label>
    </ligand>
</feature>
<organism evidence="3 4">
    <name type="scientific">Holdemanella biformis</name>
    <dbReference type="NCBI Taxonomy" id="1735"/>
    <lineage>
        <taxon>Bacteria</taxon>
        <taxon>Bacillati</taxon>
        <taxon>Bacillota</taxon>
        <taxon>Erysipelotrichia</taxon>
        <taxon>Erysipelotrichales</taxon>
        <taxon>Erysipelotrichaceae</taxon>
        <taxon>Holdemanella</taxon>
    </lineage>
</organism>
<dbReference type="GO" id="GO:0046872">
    <property type="term" value="F:metal ion binding"/>
    <property type="evidence" value="ECO:0007669"/>
    <property type="project" value="UniProtKB-KW"/>
</dbReference>
<sequence length="271" mass="30342">MKKIYISADIEGIWGNSNPANTAKNGYLYSEYCTNMMNEVNLVIDLLFQNGVEEVVVNDGHGNMDNLLPSKLDPRAAFVAANGAYKEFGMMEGLDDSFDGAMFIGYHSRCNSPGVMAHTIWGTMVRKIVVDGKELGESGINRLLADEFGVPVILASGDSEYGKQVEEELRCVFVETKKTLNNQCALCCSFNELKNRYTKGIQEALKVDEKPTLSSSHTMDITFHHSRNADFVSRMDNVEKMDDCTVRINKETYKDLYALMRFVIKVCNAYA</sequence>
<feature type="binding site" evidence="2">
    <location>
        <position position="11"/>
    </location>
    <ligand>
        <name>Zn(2+)</name>
        <dbReference type="ChEBI" id="CHEBI:29105"/>
        <label>1</label>
    </ligand>
</feature>
<accession>A0A395WC91</accession>
<gene>
    <name evidence="3" type="ORF">DWW32_01415</name>
</gene>
<dbReference type="Pfam" id="PF04951">
    <property type="entry name" value="Peptidase_M55"/>
    <property type="match status" value="1"/>
</dbReference>
<dbReference type="Gene3D" id="3.40.50.10780">
    <property type="entry name" value="Dipeptide transport protein"/>
    <property type="match status" value="1"/>
</dbReference>
<feature type="binding site" evidence="2">
    <location>
        <position position="137"/>
    </location>
    <ligand>
        <name>Zn(2+)</name>
        <dbReference type="ChEBI" id="CHEBI:29105"/>
        <label>2</label>
    </ligand>
</feature>
<keyword evidence="3" id="KW-0645">Protease</keyword>
<keyword evidence="3" id="KW-0031">Aminopeptidase</keyword>
<keyword evidence="2" id="KW-0862">Zinc</keyword>
<dbReference type="InterPro" id="IPR036177">
    <property type="entry name" value="Peptidase_M55_sf"/>
</dbReference>
<dbReference type="EMBL" id="QRYQ01000002">
    <property type="protein sequence ID" value="RGU93700.1"/>
    <property type="molecule type" value="Genomic_DNA"/>
</dbReference>
<evidence type="ECO:0000256" key="2">
    <source>
        <dbReference type="PIRSR" id="PIRSR015853-2"/>
    </source>
</evidence>